<evidence type="ECO:0000313" key="2">
    <source>
        <dbReference type="Proteomes" id="UP000194857"/>
    </source>
</evidence>
<reference evidence="1 2" key="1">
    <citation type="submission" date="2017-05" db="EMBL/GenBank/DDBJ databases">
        <authorList>
            <person name="Song R."/>
            <person name="Chenine A.L."/>
            <person name="Ruprecht R.M."/>
        </authorList>
    </citation>
    <scope>NUCLEOTIDE SEQUENCE [LARGE SCALE GENOMIC DNA]</scope>
    <source>
        <strain evidence="1 2">S567_C10_BS</strain>
    </source>
</reference>
<proteinExistence type="predicted"/>
<gene>
    <name evidence="1" type="ORF">CAZ10_09115</name>
</gene>
<accession>A0A241XRF7</accession>
<dbReference type="Proteomes" id="UP000194857">
    <property type="component" value="Unassembled WGS sequence"/>
</dbReference>
<sequence>MVPAAVVRALDHVRSIFPEVTHVVYTRECKWLYMSDEGAMPTFNGLVDVGILEDACDAVASFPCVFCVQGEAY</sequence>
<evidence type="ECO:0000313" key="1">
    <source>
        <dbReference type="EMBL" id="OTI62997.1"/>
    </source>
</evidence>
<protein>
    <submittedName>
        <fullName evidence="1">Uncharacterized protein</fullName>
    </submittedName>
</protein>
<dbReference type="EMBL" id="NFFZ01000004">
    <property type="protein sequence ID" value="OTI62997.1"/>
    <property type="molecule type" value="Genomic_DNA"/>
</dbReference>
<name>A0A241XRF7_PSEAI</name>
<dbReference type="AlphaFoldDB" id="A0A241XRF7"/>
<comment type="caution">
    <text evidence="1">The sequence shown here is derived from an EMBL/GenBank/DDBJ whole genome shotgun (WGS) entry which is preliminary data.</text>
</comment>
<organism evidence="1 2">
    <name type="scientific">Pseudomonas aeruginosa</name>
    <dbReference type="NCBI Taxonomy" id="287"/>
    <lineage>
        <taxon>Bacteria</taxon>
        <taxon>Pseudomonadati</taxon>
        <taxon>Pseudomonadota</taxon>
        <taxon>Gammaproteobacteria</taxon>
        <taxon>Pseudomonadales</taxon>
        <taxon>Pseudomonadaceae</taxon>
        <taxon>Pseudomonas</taxon>
    </lineage>
</organism>